<feature type="domain" description="NOL9 C-terminal" evidence="13">
    <location>
        <begin position="511"/>
        <end position="617"/>
    </location>
</feature>
<evidence type="ECO:0000256" key="7">
    <source>
        <dbReference type="ARBA" id="ARBA00022840"/>
    </source>
</evidence>
<protein>
    <recommendedName>
        <fullName evidence="9">Polynucleotide 5'-hydroxyl-kinase NOL9</fullName>
    </recommendedName>
</protein>
<evidence type="ECO:0000256" key="9">
    <source>
        <dbReference type="ARBA" id="ARBA00071212"/>
    </source>
</evidence>
<evidence type="ECO:0000256" key="3">
    <source>
        <dbReference type="ARBA" id="ARBA00022552"/>
    </source>
</evidence>
<evidence type="ECO:0000259" key="13">
    <source>
        <dbReference type="Pfam" id="PF25467"/>
    </source>
</evidence>
<evidence type="ECO:0000313" key="14">
    <source>
        <dbReference type="EMBL" id="KAJ7336072.1"/>
    </source>
</evidence>
<organism evidence="14 15">
    <name type="scientific">Desmophyllum pertusum</name>
    <dbReference type="NCBI Taxonomy" id="174260"/>
    <lineage>
        <taxon>Eukaryota</taxon>
        <taxon>Metazoa</taxon>
        <taxon>Cnidaria</taxon>
        <taxon>Anthozoa</taxon>
        <taxon>Hexacorallia</taxon>
        <taxon>Scleractinia</taxon>
        <taxon>Caryophylliina</taxon>
        <taxon>Caryophylliidae</taxon>
        <taxon>Desmophyllum</taxon>
    </lineage>
</organism>
<dbReference type="InterPro" id="IPR057573">
    <property type="entry name" value="NOL9_N"/>
</dbReference>
<feature type="compositionally biased region" description="Basic residues" evidence="10">
    <location>
        <begin position="1"/>
        <end position="25"/>
    </location>
</feature>
<gene>
    <name evidence="14" type="primary">NOL9</name>
    <name evidence="14" type="ORF">OS493_013450</name>
</gene>
<name>A0A9W9YH32_9CNID</name>
<proteinExistence type="inferred from homology"/>
<feature type="region of interest" description="Disordered" evidence="10">
    <location>
        <begin position="421"/>
        <end position="444"/>
    </location>
</feature>
<comment type="similarity">
    <text evidence="2">Belongs to the Clp1 family. NOL9/GRC3 subfamily.</text>
</comment>
<dbReference type="InterPro" id="IPR045116">
    <property type="entry name" value="Clp1/Grc3"/>
</dbReference>
<dbReference type="PANTHER" id="PTHR12755">
    <property type="entry name" value="CLEAVAGE/POLYADENYLATION FACTOR IA SUBUNIT CLP1P"/>
    <property type="match status" value="1"/>
</dbReference>
<evidence type="ECO:0000313" key="15">
    <source>
        <dbReference type="Proteomes" id="UP001163046"/>
    </source>
</evidence>
<evidence type="ECO:0000256" key="10">
    <source>
        <dbReference type="SAM" id="MobiDB-lite"/>
    </source>
</evidence>
<dbReference type="GO" id="GO:0005730">
    <property type="term" value="C:nucleolus"/>
    <property type="evidence" value="ECO:0007669"/>
    <property type="project" value="UniProtKB-SubCell"/>
</dbReference>
<dbReference type="Pfam" id="PF25467">
    <property type="entry name" value="NOL9_C"/>
    <property type="match status" value="1"/>
</dbReference>
<evidence type="ECO:0000256" key="4">
    <source>
        <dbReference type="ARBA" id="ARBA00022679"/>
    </source>
</evidence>
<feature type="domain" description="Clp1 P-loop" evidence="11">
    <location>
        <begin position="258"/>
        <end position="395"/>
    </location>
</feature>
<dbReference type="InterPro" id="IPR032319">
    <property type="entry name" value="CLP1_P"/>
</dbReference>
<dbReference type="GO" id="GO:0005524">
    <property type="term" value="F:ATP binding"/>
    <property type="evidence" value="ECO:0007669"/>
    <property type="project" value="UniProtKB-KW"/>
</dbReference>
<dbReference type="EMBL" id="MU827783">
    <property type="protein sequence ID" value="KAJ7336072.1"/>
    <property type="molecule type" value="Genomic_DNA"/>
</dbReference>
<dbReference type="Gene3D" id="3.40.50.300">
    <property type="entry name" value="P-loop containing nucleotide triphosphate hydrolases"/>
    <property type="match status" value="1"/>
</dbReference>
<dbReference type="Proteomes" id="UP001163046">
    <property type="component" value="Unassembled WGS sequence"/>
</dbReference>
<evidence type="ECO:0000256" key="8">
    <source>
        <dbReference type="ARBA" id="ARBA00023242"/>
    </source>
</evidence>
<dbReference type="Pfam" id="PF16575">
    <property type="entry name" value="CLP1_P"/>
    <property type="match status" value="1"/>
</dbReference>
<evidence type="ECO:0000256" key="6">
    <source>
        <dbReference type="ARBA" id="ARBA00022777"/>
    </source>
</evidence>
<dbReference type="InterPro" id="IPR057570">
    <property type="entry name" value="NOL9_C"/>
</dbReference>
<dbReference type="OrthoDB" id="2405412at2759"/>
<keyword evidence="15" id="KW-1185">Reference proteome</keyword>
<reference evidence="14" key="1">
    <citation type="submission" date="2023-01" db="EMBL/GenBank/DDBJ databases">
        <title>Genome assembly of the deep-sea coral Lophelia pertusa.</title>
        <authorList>
            <person name="Herrera S."/>
            <person name="Cordes E."/>
        </authorList>
    </citation>
    <scope>NUCLEOTIDE SEQUENCE</scope>
    <source>
        <strain evidence="14">USNM1676648</strain>
        <tissue evidence="14">Polyp</tissue>
    </source>
</reference>
<dbReference type="GO" id="GO:0000448">
    <property type="term" value="P:cleavage in ITS2 between 5.8S rRNA and LSU-rRNA of tricistronic rRNA transcript (SSU-rRNA, 5.8S rRNA, LSU-rRNA)"/>
    <property type="evidence" value="ECO:0007669"/>
    <property type="project" value="TreeGrafter"/>
</dbReference>
<accession>A0A9W9YH32</accession>
<evidence type="ECO:0000256" key="5">
    <source>
        <dbReference type="ARBA" id="ARBA00022741"/>
    </source>
</evidence>
<dbReference type="AlphaFoldDB" id="A0A9W9YH32"/>
<dbReference type="Pfam" id="PF24419">
    <property type="entry name" value="Cupin_NOL9"/>
    <property type="match status" value="1"/>
</dbReference>
<comment type="subcellular location">
    <subcellularLocation>
        <location evidence="1">Nucleus</location>
        <location evidence="1">Nucleolus</location>
    </subcellularLocation>
</comment>
<keyword evidence="6" id="KW-0418">Kinase</keyword>
<evidence type="ECO:0000259" key="12">
    <source>
        <dbReference type="Pfam" id="PF24419"/>
    </source>
</evidence>
<feature type="region of interest" description="Disordered" evidence="10">
    <location>
        <begin position="1"/>
        <end position="46"/>
    </location>
</feature>
<evidence type="ECO:0000259" key="11">
    <source>
        <dbReference type="Pfam" id="PF16575"/>
    </source>
</evidence>
<comment type="caution">
    <text evidence="14">The sequence shown here is derived from an EMBL/GenBank/DDBJ whole genome shotgun (WGS) entry which is preliminary data.</text>
</comment>
<keyword evidence="8" id="KW-0539">Nucleus</keyword>
<evidence type="ECO:0000256" key="2">
    <source>
        <dbReference type="ARBA" id="ARBA00011003"/>
    </source>
</evidence>
<evidence type="ECO:0000256" key="1">
    <source>
        <dbReference type="ARBA" id="ARBA00004604"/>
    </source>
</evidence>
<sequence>MPSDRRKRSLTPHSTVKKTNNKRIRKDSQTSASKAGRTSAKHVEEREQGATALILKSVLPLSGVLANACLLFLGKGQKVCIKGMALIKTLTGLVNIFGSNIGPNHDAVQIFSPSTSSLVTLSECSEVDTTKKTDLKKLLKDALQSQSSEVFKKALARAKKAATVLLMTSLQTVDTNFVCSFQCFEQIFSLDLGKDNSLGSTELSLKKKTADLGFILLEPDSNRCGVLTVPEEWKVVNDALQVDGETQEVKAPVVLICGGKDIGKSTFARYLTNSLLNNQKELYFLECDVGQTEFTPPGIVSLNRVCSPLLGPPFTHLSQPERSVFFGDVSPKDRPEFYVKCIHNVFQTYADHYRNKIPLIVNTQGWVKGMGVSLLLDVIRMVQPSHIIQFNYASQELTNRNMPTITEDFLMSTPGWAFPIDEENQCSNNQRDGTDNLEEDEQDKSSLSFDPIILQIDSASESSGDSSTSKFGASDKRTLALLSYFSKTKMNNGPDEPCEDPSSLTVTSVLSCIPYKIPWSCVAIHVMHTEIAWSQILYSINASVVGLAQTRSDQMYRQEDDDNTPFYITESPITECIGLGIVRNIDPVKRLLYVITPLSLDTLRQVNTLLKGNLEIPALLLSAKQGNVPYVSAEFSYELRGAGARKVRYNLLRRKTTRLSHHVQT</sequence>
<dbReference type="PANTHER" id="PTHR12755:SF3">
    <property type="entry name" value="POLYNUCLEOTIDE 5'-HYDROXYL-KINASE NOL9"/>
    <property type="match status" value="1"/>
</dbReference>
<keyword evidence="3" id="KW-0698">rRNA processing</keyword>
<keyword evidence="5" id="KW-0547">Nucleotide-binding</keyword>
<keyword evidence="4" id="KW-0808">Transferase</keyword>
<feature type="domain" description="NOL9 N-terminal" evidence="12">
    <location>
        <begin position="65"/>
        <end position="207"/>
    </location>
</feature>
<dbReference type="GO" id="GO:0051731">
    <property type="term" value="F:polynucleotide 5'-hydroxyl-kinase activity"/>
    <property type="evidence" value="ECO:0007669"/>
    <property type="project" value="InterPro"/>
</dbReference>
<dbReference type="InterPro" id="IPR027417">
    <property type="entry name" value="P-loop_NTPase"/>
</dbReference>
<keyword evidence="7" id="KW-0067">ATP-binding</keyword>